<proteinExistence type="predicted"/>
<accession>A0ABT6N5R8</accession>
<evidence type="ECO:0000313" key="2">
    <source>
        <dbReference type="Proteomes" id="UP001160625"/>
    </source>
</evidence>
<dbReference type="SUPFAM" id="SSF52833">
    <property type="entry name" value="Thioredoxin-like"/>
    <property type="match status" value="1"/>
</dbReference>
<dbReference type="InterPro" id="IPR036249">
    <property type="entry name" value="Thioredoxin-like_sf"/>
</dbReference>
<dbReference type="PANTHER" id="PTHR36057:SF1">
    <property type="entry name" value="LIPOPROTEIN LIPID ATTACHMENT SITE-LIKE PROTEIN, PUTATIVE (DUF1223)-RELATED"/>
    <property type="match status" value="1"/>
</dbReference>
<dbReference type="EMBL" id="JARYGZ010000003">
    <property type="protein sequence ID" value="MDH7640451.1"/>
    <property type="molecule type" value="Genomic_DNA"/>
</dbReference>
<protein>
    <submittedName>
        <fullName evidence="1">DUF1223 domain-containing protein</fullName>
    </submittedName>
</protein>
<comment type="caution">
    <text evidence="1">The sequence shown here is derived from an EMBL/GenBank/DDBJ whole genome shotgun (WGS) entry which is preliminary data.</text>
</comment>
<organism evidence="1 2">
    <name type="scientific">Sphingomonas oryzagri</name>
    <dbReference type="NCBI Taxonomy" id="3042314"/>
    <lineage>
        <taxon>Bacteria</taxon>
        <taxon>Pseudomonadati</taxon>
        <taxon>Pseudomonadota</taxon>
        <taxon>Alphaproteobacteria</taxon>
        <taxon>Sphingomonadales</taxon>
        <taxon>Sphingomonadaceae</taxon>
        <taxon>Sphingomonas</taxon>
    </lineage>
</organism>
<dbReference type="Proteomes" id="UP001160625">
    <property type="component" value="Unassembled WGS sequence"/>
</dbReference>
<evidence type="ECO:0000313" key="1">
    <source>
        <dbReference type="EMBL" id="MDH7640451.1"/>
    </source>
</evidence>
<gene>
    <name evidence="1" type="ORF">QGN17_17080</name>
</gene>
<reference evidence="1" key="1">
    <citation type="submission" date="2023-04" db="EMBL/GenBank/DDBJ databases">
        <title>Sphingomonas sp. MAHUQ-71 isolated from rice field.</title>
        <authorList>
            <person name="Huq M.A."/>
        </authorList>
    </citation>
    <scope>NUCLEOTIDE SEQUENCE</scope>
    <source>
        <strain evidence="1">MAHUQ-71</strain>
    </source>
</reference>
<dbReference type="PANTHER" id="PTHR36057">
    <property type="match status" value="1"/>
</dbReference>
<dbReference type="Pfam" id="PF06764">
    <property type="entry name" value="DUF1223"/>
    <property type="match status" value="1"/>
</dbReference>
<name>A0ABT6N5R8_9SPHN</name>
<keyword evidence="2" id="KW-1185">Reference proteome</keyword>
<sequence length="236" mass="24706">MSVPRGIRNLGGAAVACLALTGAQPVVAVDQRGPVVVELYQSQGCSDCPPAQEYLNRLADRPGVLALSFAVTYWDQLGWKDSFASPRFTQRQRDYAAHNGGAGVATPQFWINGRETILGANIPRVETAIAKAALAGPRIAAAGNHVTIAAGHAPAAADVWVVRYDPRTIAVAISAGENGGRTIPHRDIVRELVQIGHWNGAAEMLTLPQPVTGGLATAILLQDGKGGRIIAAALAR</sequence>
<dbReference type="InterPro" id="IPR010634">
    <property type="entry name" value="DUF1223"/>
</dbReference>